<dbReference type="GO" id="GO:0006146">
    <property type="term" value="P:adenine catabolic process"/>
    <property type="evidence" value="ECO:0007669"/>
    <property type="project" value="InterPro"/>
</dbReference>
<dbReference type="RefSeq" id="WP_213542174.1">
    <property type="nucleotide sequence ID" value="NZ_AP023418.1"/>
</dbReference>
<dbReference type="Gene3D" id="2.30.40.10">
    <property type="entry name" value="Urease, subunit C, domain 1"/>
    <property type="match status" value="1"/>
</dbReference>
<evidence type="ECO:0000256" key="6">
    <source>
        <dbReference type="HAMAP-Rule" id="MF_01518"/>
    </source>
</evidence>
<comment type="catalytic activity">
    <reaction evidence="5 6">
        <text>adenine + H2O + H(+) = hypoxanthine + NH4(+)</text>
        <dbReference type="Rhea" id="RHEA:23688"/>
        <dbReference type="ChEBI" id="CHEBI:15377"/>
        <dbReference type="ChEBI" id="CHEBI:15378"/>
        <dbReference type="ChEBI" id="CHEBI:16708"/>
        <dbReference type="ChEBI" id="CHEBI:17368"/>
        <dbReference type="ChEBI" id="CHEBI:28938"/>
        <dbReference type="EC" id="3.5.4.2"/>
    </reaction>
</comment>
<evidence type="ECO:0000259" key="8">
    <source>
        <dbReference type="Pfam" id="PF13382"/>
    </source>
</evidence>
<evidence type="ECO:0000313" key="9">
    <source>
        <dbReference type="EMBL" id="BCK81450.1"/>
    </source>
</evidence>
<dbReference type="InterPro" id="IPR026912">
    <property type="entry name" value="Adenine_deam_C"/>
</dbReference>
<dbReference type="AlphaFoldDB" id="A0A810Q0I2"/>
<dbReference type="SUPFAM" id="SSF51556">
    <property type="entry name" value="Metallo-dependent hydrolases"/>
    <property type="match status" value="1"/>
</dbReference>
<evidence type="ECO:0000256" key="4">
    <source>
        <dbReference type="ARBA" id="ARBA00023211"/>
    </source>
</evidence>
<organism evidence="9 10">
    <name type="scientific">Vescimonas coprocola</name>
    <dbReference type="NCBI Taxonomy" id="2714355"/>
    <lineage>
        <taxon>Bacteria</taxon>
        <taxon>Bacillati</taxon>
        <taxon>Bacillota</taxon>
        <taxon>Clostridia</taxon>
        <taxon>Eubacteriales</taxon>
        <taxon>Oscillospiraceae</taxon>
        <taxon>Vescimonas</taxon>
    </lineage>
</organism>
<dbReference type="HAMAP" id="MF_01518">
    <property type="entry name" value="Adenine_deamin"/>
    <property type="match status" value="1"/>
</dbReference>
<dbReference type="Pfam" id="PF13382">
    <property type="entry name" value="Adenine_deam_C"/>
    <property type="match status" value="1"/>
</dbReference>
<evidence type="ECO:0000256" key="5">
    <source>
        <dbReference type="ARBA" id="ARBA00047720"/>
    </source>
</evidence>
<accession>A0A810Q0I2</accession>
<name>A0A810Q0I2_9FIRM</name>
<feature type="domain" description="Adenine deaminase C-terminal" evidence="8">
    <location>
        <begin position="412"/>
        <end position="577"/>
    </location>
</feature>
<dbReference type="EC" id="3.5.4.2" evidence="2 6"/>
<sequence>MNQKLLSVAKGETPADLVIRNGKVVNVYSGEIYDGGVAICGDTIAAVGDVEYCIGEGTRVVDAEGKYLTPGFLDGHIHPESSSLAIRPFAEAVLAHGTTGIMTDLHEVGVVSGLEGIEAILKEAEATDLKIYFVVPSHVPFSPNLETSGGRFNPEIIRKALKRPDAVGLSECVGPYITAGFPDLLESFDATLSMPGKTLQGHLPDMYGPAMSACIAAGVSTDHESFCEKDVFERLRNGCHLMMREGSAARNMPVLLKTVMENHLDTAMVSIVTDDLHTVDLQERGHLDDSLRTALGMGLDFVKAIQMVTVNCARAFNLDREIGGLAPGRRADINITTGPEDFRVLTTFAGGRQITDDGKLLVHYETAEHEPCVLNTMHLKNPITADSFKIHAPAGAKKVKALVMDTLPYMPFTNRRDVELPVVDGVVQCDVEQDVLYIAQVERHGKNGNVGKAFMGGFHIRGGAMASSVGHDNHNIIVMGDSFEDMALAVNRCVELGGGQVIVRDGKVAAEVAYPICGLLSDLPLEELAEKKKELNRVAHEMGTEIAIPFMFLSFICLAAIPAYAITDCGFIDVVQQKVIDPILEVVE</sequence>
<protein>
    <recommendedName>
        <fullName evidence="2 6">Adenine deaminase</fullName>
        <shortName evidence="6">Adenase</shortName>
        <shortName evidence="6">Adenine aminase</shortName>
        <ecNumber evidence="2 6">3.5.4.2</ecNumber>
    </recommendedName>
</protein>
<dbReference type="KEGG" id="vcop:MM50RIKEN_12130"/>
<evidence type="ECO:0000256" key="3">
    <source>
        <dbReference type="ARBA" id="ARBA00022801"/>
    </source>
</evidence>
<feature type="domain" description="Amidohydrolase-related" evidence="7">
    <location>
        <begin position="67"/>
        <end position="353"/>
    </location>
</feature>
<comment type="cofactor">
    <cofactor evidence="6">
        <name>Mn(2+)</name>
        <dbReference type="ChEBI" id="CHEBI:29035"/>
    </cofactor>
</comment>
<evidence type="ECO:0000256" key="1">
    <source>
        <dbReference type="ARBA" id="ARBA00006773"/>
    </source>
</evidence>
<dbReference type="PANTHER" id="PTHR11113">
    <property type="entry name" value="N-ACETYLGLUCOSAMINE-6-PHOSPHATE DEACETYLASE"/>
    <property type="match status" value="1"/>
</dbReference>
<dbReference type="InterPro" id="IPR032466">
    <property type="entry name" value="Metal_Hydrolase"/>
</dbReference>
<dbReference type="PANTHER" id="PTHR11113:SF2">
    <property type="entry name" value="ADENINE DEAMINASE"/>
    <property type="match status" value="1"/>
</dbReference>
<evidence type="ECO:0000259" key="7">
    <source>
        <dbReference type="Pfam" id="PF01979"/>
    </source>
</evidence>
<evidence type="ECO:0000256" key="2">
    <source>
        <dbReference type="ARBA" id="ARBA00012782"/>
    </source>
</evidence>
<dbReference type="GO" id="GO:0000034">
    <property type="term" value="F:adenine deaminase activity"/>
    <property type="evidence" value="ECO:0007669"/>
    <property type="project" value="UniProtKB-UniRule"/>
</dbReference>
<evidence type="ECO:0000313" key="10">
    <source>
        <dbReference type="Proteomes" id="UP000681035"/>
    </source>
</evidence>
<dbReference type="Pfam" id="PF01979">
    <property type="entry name" value="Amidohydro_1"/>
    <property type="match status" value="1"/>
</dbReference>
<keyword evidence="4 6" id="KW-0464">Manganese</keyword>
<gene>
    <name evidence="6 9" type="primary">ade</name>
    <name evidence="9" type="ORF">MM50RIKEN_12130</name>
</gene>
<dbReference type="SUPFAM" id="SSF51338">
    <property type="entry name" value="Composite domain of metallo-dependent hydrolases"/>
    <property type="match status" value="1"/>
</dbReference>
<reference evidence="9" key="1">
    <citation type="submission" date="2020-09" db="EMBL/GenBank/DDBJ databases">
        <title>New species isolated from human feces.</title>
        <authorList>
            <person name="Kitahara M."/>
            <person name="Shigeno Y."/>
            <person name="Shime M."/>
            <person name="Matsumoto Y."/>
            <person name="Nakamura S."/>
            <person name="Motooka D."/>
            <person name="Fukuoka S."/>
            <person name="Nishikawa H."/>
            <person name="Benno Y."/>
        </authorList>
    </citation>
    <scope>NUCLEOTIDE SEQUENCE</scope>
    <source>
        <strain evidence="9">MM50</strain>
    </source>
</reference>
<dbReference type="InterPro" id="IPR006679">
    <property type="entry name" value="Adenine_deam"/>
</dbReference>
<proteinExistence type="inferred from homology"/>
<comment type="similarity">
    <text evidence="1 6">Belongs to the metallo-dependent hydrolases superfamily. Adenine deaminase family.</text>
</comment>
<dbReference type="EMBL" id="AP023418">
    <property type="protein sequence ID" value="BCK81450.1"/>
    <property type="molecule type" value="Genomic_DNA"/>
</dbReference>
<dbReference type="InterPro" id="IPR011059">
    <property type="entry name" value="Metal-dep_hydrolase_composite"/>
</dbReference>
<dbReference type="Gene3D" id="3.20.20.140">
    <property type="entry name" value="Metal-dependent hydrolases"/>
    <property type="match status" value="1"/>
</dbReference>
<dbReference type="InterPro" id="IPR006680">
    <property type="entry name" value="Amidohydro-rel"/>
</dbReference>
<keyword evidence="3 6" id="KW-0378">Hydrolase</keyword>
<keyword evidence="10" id="KW-1185">Reference proteome</keyword>
<dbReference type="Proteomes" id="UP000681035">
    <property type="component" value="Chromosome"/>
</dbReference>